<dbReference type="PANTHER" id="PTHR46044:SF4">
    <property type="entry name" value="CYANIDE HYDRATASE"/>
    <property type="match status" value="1"/>
</dbReference>
<evidence type="ECO:0000256" key="8">
    <source>
        <dbReference type="PROSITE-ProRule" id="PRU10139"/>
    </source>
</evidence>
<comment type="function">
    <text evidence="7">Catalyzes the hydration of cyanide to formamide. Degradation of cyanide may be important for plant pathogenic fungi in infection of cyanogenic plants.</text>
</comment>
<evidence type="ECO:0000313" key="10">
    <source>
        <dbReference type="EMBL" id="KAK4494497.1"/>
    </source>
</evidence>
<evidence type="ECO:0000256" key="4">
    <source>
        <dbReference type="ARBA" id="ARBA00022801"/>
    </source>
</evidence>
<dbReference type="Gene3D" id="3.60.110.10">
    <property type="entry name" value="Carbon-nitrogen hydrolase"/>
    <property type="match status" value="1"/>
</dbReference>
<gene>
    <name evidence="10" type="ORF">PRZ48_014795</name>
</gene>
<dbReference type="Pfam" id="PF00795">
    <property type="entry name" value="CN_hydrolase"/>
    <property type="match status" value="1"/>
</dbReference>
<dbReference type="HAMAP" id="MF_03224">
    <property type="entry name" value="CN_hydrolase"/>
    <property type="match status" value="1"/>
</dbReference>
<name>A0ABR0DZA7_ZASCE</name>
<feature type="active site" description="Proton acceptor" evidence="8">
    <location>
        <position position="48"/>
    </location>
</feature>
<evidence type="ECO:0000259" key="9">
    <source>
        <dbReference type="PROSITE" id="PS50263"/>
    </source>
</evidence>
<sequence>MVATIRKYKAAAVNAEPGWLNLELSVQKTIHWINEAGKAGCKLIAFPELWIPGYPYWMWRVNYQESLPLLKKYRENSLPSDSPEMHRIRAAAKKNSIFVSLGYSEVDLNSLYTTQVMIDPSGKVINHRRKIRATHVERLVFGDGTGDTTSMVVDTEIGRIGHLNCWENMNPFLKAYAVSLGEQVHVAAWPLYPHASTLTYPDPYTNISDANADIVTPAYAIETGSYTLAPFQTISAAGVALQTPPGKTPEPHNIYNGNTRIYGPDGQPLVSKPDEDFDGLVFVDIDLDEGHLSKALNDFGGHYMRPDLLRLVVDSERKGAVTEVGGKGKYEVASTLERVGLDKEIGEEFLKEE</sequence>
<accession>A0ABR0DZA7</accession>
<dbReference type="EC" id="4.2.1.66" evidence="2 7"/>
<dbReference type="CDD" id="cd07564">
    <property type="entry name" value="nitrilases_CHs"/>
    <property type="match status" value="1"/>
</dbReference>
<dbReference type="InterPro" id="IPR003010">
    <property type="entry name" value="C-N_Hydrolase"/>
</dbReference>
<evidence type="ECO:0000256" key="1">
    <source>
        <dbReference type="ARBA" id="ARBA00008129"/>
    </source>
</evidence>
<feature type="domain" description="CN hydrolase" evidence="9">
    <location>
        <begin position="8"/>
        <end position="287"/>
    </location>
</feature>
<protein>
    <recommendedName>
        <fullName evidence="3 7">Cyanide hydratase</fullName>
        <shortName evidence="7">CHT</shortName>
        <ecNumber evidence="2 7">4.2.1.66</ecNumber>
    </recommendedName>
    <alternativeName>
        <fullName evidence="7">Cyanide-degrading nitrilase</fullName>
    </alternativeName>
    <alternativeName>
        <fullName evidence="7">Formamide hydrolyase</fullName>
    </alternativeName>
</protein>
<keyword evidence="5 7" id="KW-0456">Lyase</keyword>
<evidence type="ECO:0000256" key="2">
    <source>
        <dbReference type="ARBA" id="ARBA00013135"/>
    </source>
</evidence>
<comment type="similarity">
    <text evidence="1 7">Belongs to the carbon-nitrogen hydrolase superfamily. Nitrilase family.</text>
</comment>
<proteinExistence type="evidence at transcript level"/>
<comment type="catalytic activity">
    <reaction evidence="6 7">
        <text>formamide = hydrogen cyanide + H2O</text>
        <dbReference type="Rhea" id="RHEA:21720"/>
        <dbReference type="ChEBI" id="CHEBI:15377"/>
        <dbReference type="ChEBI" id="CHEBI:16397"/>
        <dbReference type="ChEBI" id="CHEBI:18407"/>
        <dbReference type="EC" id="4.2.1.66"/>
    </reaction>
</comment>
<dbReference type="PROSITE" id="PS00920">
    <property type="entry name" value="NITRIL_CHT_1"/>
    <property type="match status" value="1"/>
</dbReference>
<reference evidence="10 11" key="1">
    <citation type="journal article" date="2023" name="G3 (Bethesda)">
        <title>A chromosome-level genome assembly of Zasmidium syzygii isolated from banana leaves.</title>
        <authorList>
            <person name="van Westerhoven A.C."/>
            <person name="Mehrabi R."/>
            <person name="Talebi R."/>
            <person name="Steentjes M.B.F."/>
            <person name="Corcolon B."/>
            <person name="Chong P.A."/>
            <person name="Kema G.H.J."/>
            <person name="Seidl M.F."/>
        </authorList>
    </citation>
    <scope>NUCLEOTIDE SEQUENCE [LARGE SCALE GENOMIC DNA]</scope>
    <source>
        <strain evidence="10 11">P124</strain>
    </source>
</reference>
<dbReference type="InterPro" id="IPR037544">
    <property type="entry name" value="CN_hydrolase"/>
</dbReference>
<keyword evidence="4" id="KW-0378">Hydrolase</keyword>
<dbReference type="PANTHER" id="PTHR46044">
    <property type="entry name" value="NITRILASE"/>
    <property type="match status" value="1"/>
</dbReference>
<evidence type="ECO:0000256" key="3">
    <source>
        <dbReference type="ARBA" id="ARBA00018166"/>
    </source>
</evidence>
<dbReference type="EMBL" id="JAXOVC010000014">
    <property type="protein sequence ID" value="KAK4494497.1"/>
    <property type="molecule type" value="Genomic_DNA"/>
</dbReference>
<evidence type="ECO:0000313" key="11">
    <source>
        <dbReference type="Proteomes" id="UP001305779"/>
    </source>
</evidence>
<evidence type="ECO:0000256" key="6">
    <source>
        <dbReference type="ARBA" id="ARBA00047580"/>
    </source>
</evidence>
<dbReference type="PROSITE" id="PS50263">
    <property type="entry name" value="CN_HYDROLASE"/>
    <property type="match status" value="1"/>
</dbReference>
<dbReference type="InterPro" id="IPR036526">
    <property type="entry name" value="C-N_Hydrolase_sf"/>
</dbReference>
<comment type="induction">
    <text evidence="7">By cyanide.</text>
</comment>
<dbReference type="InterPro" id="IPR044149">
    <property type="entry name" value="Nitrilases_CHs"/>
</dbReference>
<dbReference type="InterPro" id="IPR000132">
    <property type="entry name" value="Nitrilase/CN_hydratase_CS"/>
</dbReference>
<keyword evidence="11" id="KW-1185">Reference proteome</keyword>
<dbReference type="SUPFAM" id="SSF56317">
    <property type="entry name" value="Carbon-nitrogen hydrolase"/>
    <property type="match status" value="1"/>
</dbReference>
<comment type="subunit">
    <text evidence="7">Oligomer of dimers, forming left-handed helical fibers.</text>
</comment>
<evidence type="ECO:0000256" key="5">
    <source>
        <dbReference type="ARBA" id="ARBA00023239"/>
    </source>
</evidence>
<dbReference type="Proteomes" id="UP001305779">
    <property type="component" value="Unassembled WGS sequence"/>
</dbReference>
<evidence type="ECO:0000256" key="7">
    <source>
        <dbReference type="HAMAP-Rule" id="MF_03224"/>
    </source>
</evidence>
<organism evidence="10 11">
    <name type="scientific">Zasmidium cellare</name>
    <name type="common">Wine cellar mold</name>
    <name type="synonym">Racodium cellare</name>
    <dbReference type="NCBI Taxonomy" id="395010"/>
    <lineage>
        <taxon>Eukaryota</taxon>
        <taxon>Fungi</taxon>
        <taxon>Dikarya</taxon>
        <taxon>Ascomycota</taxon>
        <taxon>Pezizomycotina</taxon>
        <taxon>Dothideomycetes</taxon>
        <taxon>Dothideomycetidae</taxon>
        <taxon>Mycosphaerellales</taxon>
        <taxon>Mycosphaerellaceae</taxon>
        <taxon>Zasmidium</taxon>
    </lineage>
</organism>
<comment type="caution">
    <text evidence="10">The sequence shown here is derived from an EMBL/GenBank/DDBJ whole genome shotgun (WGS) entry which is preliminary data.</text>
</comment>